<evidence type="ECO:0000313" key="12">
    <source>
        <dbReference type="Proteomes" id="UP000308365"/>
    </source>
</evidence>
<dbReference type="Pfam" id="PF00631">
    <property type="entry name" value="G-gamma"/>
    <property type="match status" value="1"/>
</dbReference>
<dbReference type="SMART" id="SM00224">
    <property type="entry name" value="GGL"/>
    <property type="match status" value="1"/>
</dbReference>
<comment type="function">
    <text evidence="9">Guanine nucleotide-binding proteins (G proteins) are involved as a modulator or transducer in various transmembrane signaling systems. The beta and gamma chains are required for the GTPase activity, for replacement of GDP by GTP, and for G protein-effector interaction.</text>
</comment>
<keyword evidence="6 9" id="KW-0807">Transducer</keyword>
<gene>
    <name evidence="11" type="ORF">EI555_011672</name>
</gene>
<comment type="subcellular location">
    <subcellularLocation>
        <location evidence="1 9">Cell membrane</location>
        <topology evidence="1 9">Lipid-anchor</topology>
        <orientation evidence="1 9">Cytoplasmic side</orientation>
    </subcellularLocation>
</comment>
<accession>A0A4U1FCB4</accession>
<evidence type="ECO:0000256" key="5">
    <source>
        <dbReference type="ARBA" id="ARBA00023136"/>
    </source>
</evidence>
<dbReference type="InterPro" id="IPR036284">
    <property type="entry name" value="GGL_sf"/>
</dbReference>
<evidence type="ECO:0000256" key="8">
    <source>
        <dbReference type="ARBA" id="ARBA00023289"/>
    </source>
</evidence>
<keyword evidence="4" id="KW-0488">Methylation</keyword>
<dbReference type="PRINTS" id="PR00321">
    <property type="entry name" value="GPROTEING"/>
</dbReference>
<sequence length="319" mass="36769">MNSSRMNKAALDYENKRDTFLSSTTHVLLILDLRCILQPMCLLILDTYNLYSKRQEESFLESRVGRRKITFIFRPPYLLSLFMCNISEVQGYIGSPISVPTVFTRLSQLLNQSEDTQVVTSPSPLDRLDQGRERICSLTQSPFYVRCKDANVELRFRFSGDGHIDLMTLLLSHQLCYEEQDICKKTLDRFYKPARKLCVWGFWGNNLHLGRSDRQHYFSEGFQYLKVSQVRGEKEEERVCLKNPPSIPMASNNTASIAQARKLVEQLKMEANIDRIKVSKAAADLMAYCEAHAKEDPLLTPVPASENPFREKKFFCAIL</sequence>
<evidence type="ECO:0000256" key="2">
    <source>
        <dbReference type="ARBA" id="ARBA00007431"/>
    </source>
</evidence>
<evidence type="ECO:0000256" key="7">
    <source>
        <dbReference type="ARBA" id="ARBA00023288"/>
    </source>
</evidence>
<dbReference type="EMBL" id="RWIC01000267">
    <property type="protein sequence ID" value="TKC46446.1"/>
    <property type="molecule type" value="Genomic_DNA"/>
</dbReference>
<keyword evidence="5 9" id="KW-0472">Membrane</keyword>
<evidence type="ECO:0000256" key="1">
    <source>
        <dbReference type="ARBA" id="ARBA00004342"/>
    </source>
</evidence>
<evidence type="ECO:0000256" key="3">
    <source>
        <dbReference type="ARBA" id="ARBA00022475"/>
    </source>
</evidence>
<keyword evidence="8" id="KW-0636">Prenylation</keyword>
<comment type="similarity">
    <text evidence="2 9">Belongs to the G protein gamma family.</text>
</comment>
<comment type="subunit">
    <text evidence="9">G proteins are composed of 3 units; alpha, beta and gamma.</text>
</comment>
<evidence type="ECO:0000256" key="6">
    <source>
        <dbReference type="ARBA" id="ARBA00023224"/>
    </source>
</evidence>
<dbReference type="FunFam" id="4.10.260.10:FF:000001">
    <property type="entry name" value="Guanine nucleotide-binding protein subunit gamma"/>
    <property type="match status" value="1"/>
</dbReference>
<name>A0A4U1FCB4_MONMO</name>
<dbReference type="SMART" id="SM01224">
    <property type="entry name" value="G_gamma"/>
    <property type="match status" value="1"/>
</dbReference>
<dbReference type="Proteomes" id="UP000308365">
    <property type="component" value="Unassembled WGS sequence"/>
</dbReference>
<evidence type="ECO:0000256" key="4">
    <source>
        <dbReference type="ARBA" id="ARBA00022481"/>
    </source>
</evidence>
<dbReference type="Gene3D" id="4.10.260.10">
    <property type="entry name" value="Transducin (heterotrimeric G protein), gamma chain"/>
    <property type="match status" value="1"/>
</dbReference>
<dbReference type="InterPro" id="IPR001770">
    <property type="entry name" value="G-protein_gamma"/>
</dbReference>
<organism evidence="11 12">
    <name type="scientific">Monodon monoceros</name>
    <name type="common">Narwhal</name>
    <name type="synonym">Ceratodon monodon</name>
    <dbReference type="NCBI Taxonomy" id="40151"/>
    <lineage>
        <taxon>Eukaryota</taxon>
        <taxon>Metazoa</taxon>
        <taxon>Chordata</taxon>
        <taxon>Craniata</taxon>
        <taxon>Vertebrata</taxon>
        <taxon>Euteleostomi</taxon>
        <taxon>Mammalia</taxon>
        <taxon>Eutheria</taxon>
        <taxon>Laurasiatheria</taxon>
        <taxon>Artiodactyla</taxon>
        <taxon>Whippomorpha</taxon>
        <taxon>Cetacea</taxon>
        <taxon>Odontoceti</taxon>
        <taxon>Monodontidae</taxon>
        <taxon>Monodon</taxon>
    </lineage>
</organism>
<proteinExistence type="inferred from homology"/>
<evidence type="ECO:0000313" key="11">
    <source>
        <dbReference type="EMBL" id="TKC46446.1"/>
    </source>
</evidence>
<comment type="caution">
    <text evidence="11">The sequence shown here is derived from an EMBL/GenBank/DDBJ whole genome shotgun (WGS) entry which is preliminary data.</text>
</comment>
<feature type="domain" description="G protein gamma" evidence="10">
    <location>
        <begin position="253"/>
        <end position="319"/>
    </location>
</feature>
<dbReference type="PROSITE" id="PS50058">
    <property type="entry name" value="G_PROTEIN_GAMMA"/>
    <property type="match status" value="1"/>
</dbReference>
<dbReference type="GO" id="GO:0005834">
    <property type="term" value="C:heterotrimeric G-protein complex"/>
    <property type="evidence" value="ECO:0007669"/>
    <property type="project" value="InterPro"/>
</dbReference>
<dbReference type="SUPFAM" id="SSF48670">
    <property type="entry name" value="Transducin (heterotrimeric G protein), gamma chain"/>
    <property type="match status" value="1"/>
</dbReference>
<dbReference type="PANTHER" id="PTHR13809">
    <property type="entry name" value="GUANINE NUCLEOTIDE-BINDING PROTEIN GAMMA SUBUNIT"/>
    <property type="match status" value="1"/>
</dbReference>
<keyword evidence="7 9" id="KW-0449">Lipoprotein</keyword>
<dbReference type="GO" id="GO:0031681">
    <property type="term" value="F:G-protein beta-subunit binding"/>
    <property type="evidence" value="ECO:0007669"/>
    <property type="project" value="InterPro"/>
</dbReference>
<reference evidence="12" key="1">
    <citation type="journal article" date="2019" name="IScience">
        <title>Narwhal Genome Reveals Long-Term Low Genetic Diversity despite Current Large Abundance Size.</title>
        <authorList>
            <person name="Westbury M.V."/>
            <person name="Petersen B."/>
            <person name="Garde E."/>
            <person name="Heide-Jorgensen M.P."/>
            <person name="Lorenzen E.D."/>
        </authorList>
    </citation>
    <scope>NUCLEOTIDE SEQUENCE [LARGE SCALE GENOMIC DNA]</scope>
</reference>
<dbReference type="AlphaFoldDB" id="A0A4U1FCB4"/>
<dbReference type="InterPro" id="IPR015898">
    <property type="entry name" value="G-protein_gamma-like_dom"/>
</dbReference>
<dbReference type="CDD" id="cd00068">
    <property type="entry name" value="GGL"/>
    <property type="match status" value="1"/>
</dbReference>
<dbReference type="GO" id="GO:0007186">
    <property type="term" value="P:G protein-coupled receptor signaling pathway"/>
    <property type="evidence" value="ECO:0007669"/>
    <property type="project" value="InterPro"/>
</dbReference>
<keyword evidence="3 9" id="KW-1003">Cell membrane</keyword>
<evidence type="ECO:0000256" key="9">
    <source>
        <dbReference type="RuleBase" id="RU004973"/>
    </source>
</evidence>
<evidence type="ECO:0000259" key="10">
    <source>
        <dbReference type="PROSITE" id="PS50058"/>
    </source>
</evidence>
<protein>
    <recommendedName>
        <fullName evidence="9">Guanine nucleotide-binding protein subunit gamma</fullName>
    </recommendedName>
</protein>